<evidence type="ECO:0000313" key="5">
    <source>
        <dbReference type="EMBL" id="PTX88586.1"/>
    </source>
</evidence>
<evidence type="ECO:0000313" key="6">
    <source>
        <dbReference type="EMBL" id="PXB39371.1"/>
    </source>
</evidence>
<dbReference type="RefSeq" id="WP_022648162.1">
    <property type="nucleotide sequence ID" value="NZ_AP025764.1"/>
</dbReference>
<sequence length="294" mass="31010">MSTGNNHTLHYPRPPFAEQPQRAPGLASEMKPIPDHGETSYIGSGKLAGKKALITGGDSGIGRAVAIAYAREGADVAIGYLPEEESDAASVIALIQAEGRKAVAIPGDIRVESFCDTLVEKAVAELGGLDILVNNAGRQQYCESIDDLTTADFDATFKTNVYAPFWITKAALRHLQEGAVIINTTSVQAFKPSAILVDYAQTKACNVAFTKSLAQQLGPRGIRVNAVAPGPYWTPLQSSGGQPQSKVQKFGEDTPLGRPGQPVEIAPLYVLFASDSCSYASGQVWCSDGGTGVL</sequence>
<feature type="compositionally biased region" description="Polar residues" evidence="4">
    <location>
        <begin position="235"/>
        <end position="247"/>
    </location>
</feature>
<dbReference type="PRINTS" id="PR00080">
    <property type="entry name" value="SDRFAMILY"/>
</dbReference>
<evidence type="ECO:0000256" key="1">
    <source>
        <dbReference type="ARBA" id="ARBA00006484"/>
    </source>
</evidence>
<protein>
    <recommendedName>
        <fullName evidence="3">Uncharacterized oxidoreductase YghA</fullName>
    </recommendedName>
</protein>
<dbReference type="EMBL" id="QHMI01000012">
    <property type="protein sequence ID" value="PXB39371.1"/>
    <property type="molecule type" value="Genomic_DNA"/>
</dbReference>
<gene>
    <name evidence="5" type="ORF">C1O12_09385</name>
    <name evidence="6" type="ORF">DL189_15600</name>
</gene>
<evidence type="ECO:0000256" key="4">
    <source>
        <dbReference type="SAM" id="MobiDB-lite"/>
    </source>
</evidence>
<keyword evidence="2" id="KW-0560">Oxidoreductase</keyword>
<evidence type="ECO:0000313" key="7">
    <source>
        <dbReference type="Proteomes" id="UP000244004"/>
    </source>
</evidence>
<dbReference type="PRINTS" id="PR00081">
    <property type="entry name" value="GDHRDH"/>
</dbReference>
<proteinExistence type="inferred from homology"/>
<dbReference type="Proteomes" id="UP000246375">
    <property type="component" value="Unassembled WGS sequence"/>
</dbReference>
<evidence type="ECO:0000313" key="8">
    <source>
        <dbReference type="Proteomes" id="UP000246375"/>
    </source>
</evidence>
<dbReference type="SUPFAM" id="SSF51735">
    <property type="entry name" value="NAD(P)-binding Rossmann-fold domains"/>
    <property type="match status" value="1"/>
</dbReference>
<evidence type="ECO:0000256" key="3">
    <source>
        <dbReference type="ARBA" id="ARBA00067437"/>
    </source>
</evidence>
<comment type="caution">
    <text evidence="5">The sequence shown here is derived from an EMBL/GenBank/DDBJ whole genome shotgun (WGS) entry which is preliminary data.</text>
</comment>
<dbReference type="PANTHER" id="PTHR48107">
    <property type="entry name" value="NADPH-DEPENDENT ALDEHYDE REDUCTASE-LIKE PROTEIN, CHLOROPLASTIC-RELATED"/>
    <property type="match status" value="1"/>
</dbReference>
<dbReference type="Pfam" id="PF13561">
    <property type="entry name" value="adh_short_C2"/>
    <property type="match status" value="1"/>
</dbReference>
<accession>A0A157EIX1</accession>
<evidence type="ECO:0000256" key="2">
    <source>
        <dbReference type="ARBA" id="ARBA00023002"/>
    </source>
</evidence>
<reference evidence="6 8" key="2">
    <citation type="submission" date="2018-05" db="EMBL/GenBank/DDBJ databases">
        <title>Evaluation of testing and processing parameters for the GenePOC Carba assay.</title>
        <authorList>
            <person name="Walsh T.R."/>
        </authorList>
    </citation>
    <scope>NUCLEOTIDE SEQUENCE [LARGE SCALE GENOMIC DNA]</scope>
    <source>
        <strain evidence="6 8">PECIMP</strain>
    </source>
</reference>
<accession>A0A431SNH2</accession>
<reference evidence="5 7" key="1">
    <citation type="submission" date="2018-01" db="EMBL/GenBank/DDBJ databases">
        <title>Geographic spread and resistance mechanisms of dominant carbapenem-resistant Enterobacter cloacae complex clones ST171 and ST78.</title>
        <authorList>
            <person name="Gomez-Simmonds A."/>
            <person name="Annavajhala M.K."/>
            <person name="Wang Z."/>
            <person name="Macesic N."/>
            <person name="Hu Y."/>
            <person name="Giddins M.J."/>
            <person name="O'Malley A."/>
            <person name="Toussaint N.C."/>
            <person name="Whittier S."/>
            <person name="Torres V.J."/>
            <person name="Uhlemann A.-C."/>
        </authorList>
    </citation>
    <scope>NUCLEOTIDE SEQUENCE [LARGE SCALE GENOMIC DNA]</scope>
    <source>
        <strain evidence="5 7">78</strain>
    </source>
</reference>
<dbReference type="GO" id="GO:0016614">
    <property type="term" value="F:oxidoreductase activity, acting on CH-OH group of donors"/>
    <property type="evidence" value="ECO:0007669"/>
    <property type="project" value="UniProtKB-ARBA"/>
</dbReference>
<dbReference type="PANTHER" id="PTHR48107:SF16">
    <property type="entry name" value="NADPH-DEPENDENT ALDEHYDE REDUCTASE 1, CHLOROPLASTIC"/>
    <property type="match status" value="1"/>
</dbReference>
<dbReference type="FunFam" id="3.40.50.720:FF:000097">
    <property type="entry name" value="SDR family oxidoreductase"/>
    <property type="match status" value="1"/>
</dbReference>
<comment type="similarity">
    <text evidence="1">Belongs to the short-chain dehydrogenases/reductases (SDR) family.</text>
</comment>
<name>A0A157EIX1_9ENTR</name>
<feature type="region of interest" description="Disordered" evidence="4">
    <location>
        <begin position="235"/>
        <end position="257"/>
    </location>
</feature>
<accession>A0A145QDL6</accession>
<dbReference type="Proteomes" id="UP000244004">
    <property type="component" value="Unassembled WGS sequence"/>
</dbReference>
<dbReference type="InterPro" id="IPR002347">
    <property type="entry name" value="SDR_fam"/>
</dbReference>
<dbReference type="GeneID" id="99705940"/>
<dbReference type="EMBL" id="PNXT01000001">
    <property type="protein sequence ID" value="PTX88586.1"/>
    <property type="molecule type" value="Genomic_DNA"/>
</dbReference>
<dbReference type="AlphaFoldDB" id="A0A157EIX1"/>
<dbReference type="InterPro" id="IPR036291">
    <property type="entry name" value="NAD(P)-bd_dom_sf"/>
</dbReference>
<feature type="region of interest" description="Disordered" evidence="4">
    <location>
        <begin position="1"/>
        <end position="42"/>
    </location>
</feature>
<dbReference type="Gene3D" id="3.40.50.720">
    <property type="entry name" value="NAD(P)-binding Rossmann-like Domain"/>
    <property type="match status" value="1"/>
</dbReference>
<organism evidence="5 7">
    <name type="scientific">Enterobacter hormaechei</name>
    <dbReference type="NCBI Taxonomy" id="158836"/>
    <lineage>
        <taxon>Bacteria</taxon>
        <taxon>Pseudomonadati</taxon>
        <taxon>Pseudomonadota</taxon>
        <taxon>Gammaproteobacteria</taxon>
        <taxon>Enterobacterales</taxon>
        <taxon>Enterobacteriaceae</taxon>
        <taxon>Enterobacter</taxon>
        <taxon>Enterobacter cloacae complex</taxon>
    </lineage>
</organism>